<keyword evidence="3" id="KW-1185">Reference proteome</keyword>
<dbReference type="GO" id="GO:0003677">
    <property type="term" value="F:DNA binding"/>
    <property type="evidence" value="ECO:0007669"/>
    <property type="project" value="UniProtKB-KW"/>
</dbReference>
<sequence>MRCTGKFGLQIFQKAILMQINGTKVLLKILQQNGLKYMLTCKINQDALENLFSQLRGRGELDDHPTPLNALYRLRMLILEKNPGITSQQTNTTHVNNEEFIVATALKKINLKINNVENLDESGSTTESDNVSLQEIDNKYKMEDATEYLAGWVAKKFKIQFPELGSTTTKCNLESPLEHDYQIPTWIHHLSYGGLIAPSQDFKNKVFRIERLFKKITKNQMPVECIVVHRFPNPRTDSVRLKKWIELVGLNEMDPNDVYTKKFICNNYFEKQCFSPGTKRLNAKSCQTLLLVLPGSTNPKLSVMSSTFKHPRDPEMSVYGTEENIVHSTPLKANILNNETVSVDRMNLDNTVMSGFNVLETSVMDEGLTMNTNAISNDAYNVDGIYSNALNNYCSILFDEVSLRSGLAYNVSSDQIDGFVN</sequence>
<name>A0A6G0Y9F9_APHCR</name>
<dbReference type="OrthoDB" id="6627143at2759"/>
<evidence type="ECO:0000259" key="1">
    <source>
        <dbReference type="Pfam" id="PF12596"/>
    </source>
</evidence>
<organism evidence="2 3">
    <name type="scientific">Aphis craccivora</name>
    <name type="common">Cowpea aphid</name>
    <dbReference type="NCBI Taxonomy" id="307492"/>
    <lineage>
        <taxon>Eukaryota</taxon>
        <taxon>Metazoa</taxon>
        <taxon>Ecdysozoa</taxon>
        <taxon>Arthropoda</taxon>
        <taxon>Hexapoda</taxon>
        <taxon>Insecta</taxon>
        <taxon>Pterygota</taxon>
        <taxon>Neoptera</taxon>
        <taxon>Paraneoptera</taxon>
        <taxon>Hemiptera</taxon>
        <taxon>Sternorrhyncha</taxon>
        <taxon>Aphidomorpha</taxon>
        <taxon>Aphidoidea</taxon>
        <taxon>Aphididae</taxon>
        <taxon>Aphidini</taxon>
        <taxon>Aphis</taxon>
        <taxon>Aphis</taxon>
    </lineage>
</organism>
<protein>
    <recommendedName>
        <fullName evidence="1">Transposable element P transposase-like C-terminal domain-containing protein</fullName>
    </recommendedName>
</protein>
<reference evidence="2 3" key="1">
    <citation type="submission" date="2019-08" db="EMBL/GenBank/DDBJ databases">
        <title>Whole genome of Aphis craccivora.</title>
        <authorList>
            <person name="Voronova N.V."/>
            <person name="Shulinski R.S."/>
            <person name="Bandarenka Y.V."/>
            <person name="Zhorov D.G."/>
            <person name="Warner D."/>
        </authorList>
    </citation>
    <scope>NUCLEOTIDE SEQUENCE [LARGE SCALE GENOMIC DNA]</scope>
    <source>
        <strain evidence="2">180601</strain>
        <tissue evidence="2">Whole Body</tissue>
    </source>
</reference>
<comment type="caution">
    <text evidence="2">The sequence shown here is derived from an EMBL/GenBank/DDBJ whole genome shotgun (WGS) entry which is preliminary data.</text>
</comment>
<dbReference type="Pfam" id="PF12596">
    <property type="entry name" value="Tnp_P_element_C"/>
    <property type="match status" value="1"/>
</dbReference>
<dbReference type="InterPro" id="IPR022242">
    <property type="entry name" value="TNP-like_C"/>
</dbReference>
<dbReference type="GO" id="GO:0008270">
    <property type="term" value="F:zinc ion binding"/>
    <property type="evidence" value="ECO:0007669"/>
    <property type="project" value="UniProtKB-KW"/>
</dbReference>
<gene>
    <name evidence="2" type="ORF">FWK35_00017338</name>
</gene>
<evidence type="ECO:0000313" key="2">
    <source>
        <dbReference type="EMBL" id="KAF0751413.1"/>
    </source>
</evidence>
<dbReference type="AlphaFoldDB" id="A0A6G0Y9F9"/>
<proteinExistence type="predicted"/>
<dbReference type="Proteomes" id="UP000478052">
    <property type="component" value="Unassembled WGS sequence"/>
</dbReference>
<evidence type="ECO:0000313" key="3">
    <source>
        <dbReference type="Proteomes" id="UP000478052"/>
    </source>
</evidence>
<accession>A0A6G0Y9F9</accession>
<feature type="domain" description="Transposable element P transposase-like C-terminal" evidence="1">
    <location>
        <begin position="86"/>
        <end position="170"/>
    </location>
</feature>
<dbReference type="EMBL" id="VUJU01005375">
    <property type="protein sequence ID" value="KAF0751413.1"/>
    <property type="molecule type" value="Genomic_DNA"/>
</dbReference>